<feature type="domain" description="AprE-like long alpha-helical hairpin" evidence="11">
    <location>
        <begin position="101"/>
        <end position="291"/>
    </location>
</feature>
<dbReference type="PANTHER" id="PTHR30386:SF17">
    <property type="entry name" value="ALKALINE PROTEASE SECRETION PROTEIN APRE"/>
    <property type="match status" value="1"/>
</dbReference>
<comment type="similarity">
    <text evidence="2 9">Belongs to the membrane fusion protein (MFP) (TC 8.A.1) family.</text>
</comment>
<dbReference type="Gene3D" id="1.10.287.470">
    <property type="entry name" value="Helix hairpin bin"/>
    <property type="match status" value="1"/>
</dbReference>
<comment type="caution">
    <text evidence="13">The sequence shown here is derived from an EMBL/GenBank/DDBJ whole genome shotgun (WGS) entry which is preliminary data.</text>
</comment>
<dbReference type="Proteomes" id="UP000253759">
    <property type="component" value="Unassembled WGS sequence"/>
</dbReference>
<evidence type="ECO:0000256" key="9">
    <source>
        <dbReference type="RuleBase" id="RU365093"/>
    </source>
</evidence>
<comment type="subcellular location">
    <subcellularLocation>
        <location evidence="1 9">Cell inner membrane</location>
        <topology evidence="1 9">Single-pass membrane protein</topology>
    </subcellularLocation>
</comment>
<evidence type="ECO:0000313" key="13">
    <source>
        <dbReference type="EMBL" id="RDE09169.1"/>
    </source>
</evidence>
<evidence type="ECO:0000256" key="8">
    <source>
        <dbReference type="ARBA" id="ARBA00023136"/>
    </source>
</evidence>
<feature type="coiled-coil region" evidence="10">
    <location>
        <begin position="236"/>
        <end position="292"/>
    </location>
</feature>
<keyword evidence="6 9" id="KW-0812">Transmembrane</keyword>
<keyword evidence="5 9" id="KW-0997">Cell inner membrane</keyword>
<keyword evidence="8 9" id="KW-0472">Membrane</keyword>
<dbReference type="Pfam" id="PF25994">
    <property type="entry name" value="HH_AprE"/>
    <property type="match status" value="1"/>
</dbReference>
<dbReference type="RefSeq" id="WP_114645695.1">
    <property type="nucleotide sequence ID" value="NZ_QQNH01000008.1"/>
</dbReference>
<evidence type="ECO:0000313" key="14">
    <source>
        <dbReference type="Proteomes" id="UP000253759"/>
    </source>
</evidence>
<dbReference type="SUPFAM" id="SSF111369">
    <property type="entry name" value="HlyD-like secretion proteins"/>
    <property type="match status" value="2"/>
</dbReference>
<reference evidence="14" key="1">
    <citation type="submission" date="2018-07" db="EMBL/GenBank/DDBJ databases">
        <authorList>
            <person name="Liu B.-T."/>
            <person name="Du Z."/>
        </authorList>
    </citation>
    <scope>NUCLEOTIDE SEQUENCE [LARGE SCALE GENOMIC DNA]</scope>
    <source>
        <strain evidence="14">XYN52</strain>
    </source>
</reference>
<evidence type="ECO:0000256" key="5">
    <source>
        <dbReference type="ARBA" id="ARBA00022519"/>
    </source>
</evidence>
<accession>A0A369W573</accession>
<sequence length="449" mass="49809">MTLALPNNSRSTDWHAGLPRSVRPYALAGFALMALSFGGFTYWGAMAPLASAVIAQGSFVATGSNKIVQHLEGGIIRELLVEEGMWVAEGQPLVRLDETVAQAHTRRLQVRMFRLEAILARLSAAAREEEEEYVTPASLVSHLDDPEIRAIDDGQREFFEGAREALSNRVGVLEENINALWYQHDGIEVQMESLERQRELIDADLAAQSALLERGIVTRSAVNAIERALMDVQGNAARLDADLRITTAQIERYEKEVIQARDDYRQAALNEMQTVEAEMEAVREELRASQDILGRTIITAPVSGVVVRMHYHTSGGVITSGTPILEILPGDVPLIIEAQIPRMQIDEVRVDQTASVRLSALNQRTTPLLEGVVTYVSADSLVDALPGRAPEEIYVARITVPPEQFARINDFNPTPGMPAEILIEAQERTFFEYLTKPIVDSMSRAFRER</sequence>
<dbReference type="NCBIfam" id="TIGR01843">
    <property type="entry name" value="type_I_hlyD"/>
    <property type="match status" value="1"/>
</dbReference>
<evidence type="ECO:0000256" key="2">
    <source>
        <dbReference type="ARBA" id="ARBA00009477"/>
    </source>
</evidence>
<name>A0A369W573_9HYPH</name>
<protein>
    <recommendedName>
        <fullName evidence="9">Membrane fusion protein (MFP) family protein</fullName>
    </recommendedName>
</protein>
<gene>
    <name evidence="13" type="ORF">DVH29_08235</name>
</gene>
<evidence type="ECO:0000259" key="12">
    <source>
        <dbReference type="Pfam" id="PF26002"/>
    </source>
</evidence>
<dbReference type="GO" id="GO:0015031">
    <property type="term" value="P:protein transport"/>
    <property type="evidence" value="ECO:0007669"/>
    <property type="project" value="InterPro"/>
</dbReference>
<evidence type="ECO:0000259" key="11">
    <source>
        <dbReference type="Pfam" id="PF25994"/>
    </source>
</evidence>
<dbReference type="InterPro" id="IPR058781">
    <property type="entry name" value="HH_AprE-like"/>
</dbReference>
<dbReference type="AlphaFoldDB" id="A0A369W573"/>
<feature type="domain" description="AprE-like beta-barrel" evidence="12">
    <location>
        <begin position="334"/>
        <end position="424"/>
    </location>
</feature>
<feature type="transmembrane region" description="Helical" evidence="9">
    <location>
        <begin position="25"/>
        <end position="45"/>
    </location>
</feature>
<evidence type="ECO:0000256" key="7">
    <source>
        <dbReference type="ARBA" id="ARBA00022989"/>
    </source>
</evidence>
<dbReference type="EMBL" id="QQNH01000008">
    <property type="protein sequence ID" value="RDE09169.1"/>
    <property type="molecule type" value="Genomic_DNA"/>
</dbReference>
<evidence type="ECO:0000256" key="10">
    <source>
        <dbReference type="SAM" id="Coils"/>
    </source>
</evidence>
<dbReference type="Pfam" id="PF26002">
    <property type="entry name" value="Beta-barrel_AprE"/>
    <property type="match status" value="1"/>
</dbReference>
<evidence type="ECO:0000256" key="3">
    <source>
        <dbReference type="ARBA" id="ARBA00022448"/>
    </source>
</evidence>
<organism evidence="13 14">
    <name type="scientific">Pelagibacterium lacus</name>
    <dbReference type="NCBI Taxonomy" id="2282655"/>
    <lineage>
        <taxon>Bacteria</taxon>
        <taxon>Pseudomonadati</taxon>
        <taxon>Pseudomonadota</taxon>
        <taxon>Alphaproteobacteria</taxon>
        <taxon>Hyphomicrobiales</taxon>
        <taxon>Devosiaceae</taxon>
        <taxon>Pelagibacterium</taxon>
    </lineage>
</organism>
<keyword evidence="7 9" id="KW-1133">Transmembrane helix</keyword>
<evidence type="ECO:0000256" key="6">
    <source>
        <dbReference type="ARBA" id="ARBA00022692"/>
    </source>
</evidence>
<dbReference type="Gene3D" id="2.40.50.100">
    <property type="match status" value="2"/>
</dbReference>
<dbReference type="PANTHER" id="PTHR30386">
    <property type="entry name" value="MEMBRANE FUSION SUBUNIT OF EMRAB-TOLC MULTIDRUG EFFLUX PUMP"/>
    <property type="match status" value="1"/>
</dbReference>
<dbReference type="PRINTS" id="PR01490">
    <property type="entry name" value="RTXTOXIND"/>
</dbReference>
<evidence type="ECO:0000256" key="1">
    <source>
        <dbReference type="ARBA" id="ARBA00004377"/>
    </source>
</evidence>
<dbReference type="OrthoDB" id="9810980at2"/>
<dbReference type="InterPro" id="IPR010129">
    <property type="entry name" value="T1SS_HlyD"/>
</dbReference>
<proteinExistence type="inferred from homology"/>
<keyword evidence="4 9" id="KW-1003">Cell membrane</keyword>
<dbReference type="InterPro" id="IPR058982">
    <property type="entry name" value="Beta-barrel_AprE"/>
</dbReference>
<dbReference type="GO" id="GO:0005886">
    <property type="term" value="C:plasma membrane"/>
    <property type="evidence" value="ECO:0007669"/>
    <property type="project" value="UniProtKB-SubCell"/>
</dbReference>
<dbReference type="InterPro" id="IPR050739">
    <property type="entry name" value="MFP"/>
</dbReference>
<keyword evidence="3 9" id="KW-0813">Transport</keyword>
<evidence type="ECO:0000256" key="4">
    <source>
        <dbReference type="ARBA" id="ARBA00022475"/>
    </source>
</evidence>
<dbReference type="Gene3D" id="2.40.30.170">
    <property type="match status" value="1"/>
</dbReference>
<keyword evidence="14" id="KW-1185">Reference proteome</keyword>
<keyword evidence="10" id="KW-0175">Coiled coil</keyword>